<proteinExistence type="inferred from homology"/>
<feature type="transmembrane region" description="Helical" evidence="8">
    <location>
        <begin position="78"/>
        <end position="96"/>
    </location>
</feature>
<dbReference type="PANTHER" id="PTHR33508:SF2">
    <property type="entry name" value="UPF0056 INNER MEMBRANE PROTEIN MARC"/>
    <property type="match status" value="1"/>
</dbReference>
<protein>
    <recommendedName>
        <fullName evidence="8">UPF0056 membrane protein</fullName>
    </recommendedName>
</protein>
<feature type="transmembrane region" description="Helical" evidence="8">
    <location>
        <begin position="193"/>
        <end position="210"/>
    </location>
</feature>
<sequence length="218" mass="23043">MEELVLAIKYVLLVVLGLLPIMNPLGTVPLFLALTAPMPEAQRRQQAQRTCLYAFAILSTFLFLGNGIIALFGISLAGIRVAGGMIVLVLAFRMLFSGVDQASEVDATPSEIKRAEVDFSFSPLAMPSLSGPGSIAVVMGYGSEIPGNSVILGHFVVVLGIALSTAVAYAALTFSSWISRFLGPHGLQAITKIMGFLLACIAVQFIASGIRDFVHSLA</sequence>
<keyword evidence="5 8" id="KW-0812">Transmembrane</keyword>
<evidence type="ECO:0000256" key="5">
    <source>
        <dbReference type="ARBA" id="ARBA00022692"/>
    </source>
</evidence>
<dbReference type="AlphaFoldDB" id="A0A212KM95"/>
<dbReference type="PANTHER" id="PTHR33508">
    <property type="entry name" value="UPF0056 MEMBRANE PROTEIN YHCE"/>
    <property type="match status" value="1"/>
</dbReference>
<feature type="transmembrane region" description="Helical" evidence="8">
    <location>
        <begin position="6"/>
        <end position="32"/>
    </location>
</feature>
<feature type="transmembrane region" description="Helical" evidence="8">
    <location>
        <begin position="151"/>
        <end position="172"/>
    </location>
</feature>
<dbReference type="InterPro" id="IPR002771">
    <property type="entry name" value="Multi_antbiot-R_MarC"/>
</dbReference>
<dbReference type="GO" id="GO:0005886">
    <property type="term" value="C:plasma membrane"/>
    <property type="evidence" value="ECO:0007669"/>
    <property type="project" value="UniProtKB-SubCell"/>
</dbReference>
<evidence type="ECO:0000256" key="1">
    <source>
        <dbReference type="ARBA" id="ARBA00004429"/>
    </source>
</evidence>
<evidence type="ECO:0000256" key="6">
    <source>
        <dbReference type="ARBA" id="ARBA00022989"/>
    </source>
</evidence>
<keyword evidence="3" id="KW-1003">Cell membrane</keyword>
<evidence type="ECO:0000256" key="7">
    <source>
        <dbReference type="ARBA" id="ARBA00023136"/>
    </source>
</evidence>
<dbReference type="Pfam" id="PF01914">
    <property type="entry name" value="MarC"/>
    <property type="match status" value="1"/>
</dbReference>
<evidence type="ECO:0000313" key="9">
    <source>
        <dbReference type="EMBL" id="SBW12797.1"/>
    </source>
</evidence>
<organism evidence="9">
    <name type="scientific">uncultured Alphaproteobacteria bacterium</name>
    <dbReference type="NCBI Taxonomy" id="91750"/>
    <lineage>
        <taxon>Bacteria</taxon>
        <taxon>Pseudomonadati</taxon>
        <taxon>Pseudomonadota</taxon>
        <taxon>Alphaproteobacteria</taxon>
        <taxon>environmental samples</taxon>
    </lineage>
</organism>
<evidence type="ECO:0000256" key="8">
    <source>
        <dbReference type="RuleBase" id="RU362048"/>
    </source>
</evidence>
<feature type="transmembrane region" description="Helical" evidence="8">
    <location>
        <begin position="52"/>
        <end position="72"/>
    </location>
</feature>
<keyword evidence="4" id="KW-0997">Cell inner membrane</keyword>
<evidence type="ECO:0000256" key="2">
    <source>
        <dbReference type="ARBA" id="ARBA00009784"/>
    </source>
</evidence>
<comment type="similarity">
    <text evidence="2 8">Belongs to the UPF0056 (MarC) family.</text>
</comment>
<dbReference type="EMBL" id="FLUO01000003">
    <property type="protein sequence ID" value="SBW12797.1"/>
    <property type="molecule type" value="Genomic_DNA"/>
</dbReference>
<keyword evidence="6 8" id="KW-1133">Transmembrane helix</keyword>
<comment type="caution">
    <text evidence="8">Lacks conserved residue(s) required for the propagation of feature annotation.</text>
</comment>
<dbReference type="NCBIfam" id="TIGR00427">
    <property type="entry name" value="NAAT family transporter"/>
    <property type="match status" value="1"/>
</dbReference>
<accession>A0A212KM95</accession>
<keyword evidence="7 8" id="KW-0472">Membrane</keyword>
<evidence type="ECO:0000256" key="4">
    <source>
        <dbReference type="ARBA" id="ARBA00022519"/>
    </source>
</evidence>
<dbReference type="NCBIfam" id="NF008228">
    <property type="entry name" value="PRK10995.1"/>
    <property type="match status" value="1"/>
</dbReference>
<name>A0A212KM95_9PROT</name>
<gene>
    <name evidence="9" type="ORF">KL86APRO_30288</name>
</gene>
<evidence type="ECO:0000256" key="3">
    <source>
        <dbReference type="ARBA" id="ARBA00022475"/>
    </source>
</evidence>
<reference evidence="9" key="1">
    <citation type="submission" date="2016-04" db="EMBL/GenBank/DDBJ databases">
        <authorList>
            <person name="Evans L.H."/>
            <person name="Alamgir A."/>
            <person name="Owens N."/>
            <person name="Weber N.D."/>
            <person name="Virtaneva K."/>
            <person name="Barbian K."/>
            <person name="Babar A."/>
            <person name="Rosenke K."/>
        </authorList>
    </citation>
    <scope>NUCLEOTIDE SEQUENCE</scope>
    <source>
        <strain evidence="9">86</strain>
    </source>
</reference>
<comment type="subcellular location">
    <subcellularLocation>
        <location evidence="1">Cell inner membrane</location>
        <topology evidence="1">Multi-pass membrane protein</topology>
    </subcellularLocation>
    <subcellularLocation>
        <location evidence="8">Cell membrane</location>
        <topology evidence="8">Multi-pass membrane protein</topology>
    </subcellularLocation>
</comment>